<dbReference type="SUPFAM" id="SSF54593">
    <property type="entry name" value="Glyoxalase/Bleomycin resistance protein/Dihydroxybiphenyl dioxygenase"/>
    <property type="match status" value="1"/>
</dbReference>
<evidence type="ECO:0000313" key="3">
    <source>
        <dbReference type="Proteomes" id="UP001595729"/>
    </source>
</evidence>
<dbReference type="Pfam" id="PF00903">
    <property type="entry name" value="Glyoxalase"/>
    <property type="match status" value="2"/>
</dbReference>
<evidence type="ECO:0000259" key="1">
    <source>
        <dbReference type="PROSITE" id="PS51819"/>
    </source>
</evidence>
<evidence type="ECO:0000313" key="2">
    <source>
        <dbReference type="EMBL" id="MFC3684698.1"/>
    </source>
</evidence>
<proteinExistence type="predicted"/>
<protein>
    <submittedName>
        <fullName evidence="2">VOC family protein</fullName>
    </submittedName>
</protein>
<dbReference type="Proteomes" id="UP001595729">
    <property type="component" value="Unassembled WGS sequence"/>
</dbReference>
<accession>A0ABV7W5Z9</accession>
<dbReference type="InterPro" id="IPR004360">
    <property type="entry name" value="Glyas_Fos-R_dOase_dom"/>
</dbReference>
<comment type="caution">
    <text evidence="2">The sequence shown here is derived from an EMBL/GenBank/DDBJ whole genome shotgun (WGS) entry which is preliminary data.</text>
</comment>
<dbReference type="PANTHER" id="PTHR36503:SF1">
    <property type="entry name" value="BLR2520 PROTEIN"/>
    <property type="match status" value="1"/>
</dbReference>
<keyword evidence="3" id="KW-1185">Reference proteome</keyword>
<name>A0ABV7W5Z9_9BURK</name>
<organism evidence="2 3">
    <name type="scientific">Hydrogenophaga luteola</name>
    <dbReference type="NCBI Taxonomy" id="1591122"/>
    <lineage>
        <taxon>Bacteria</taxon>
        <taxon>Pseudomonadati</taxon>
        <taxon>Pseudomonadota</taxon>
        <taxon>Betaproteobacteria</taxon>
        <taxon>Burkholderiales</taxon>
        <taxon>Comamonadaceae</taxon>
        <taxon>Hydrogenophaga</taxon>
    </lineage>
</organism>
<dbReference type="PROSITE" id="PS51819">
    <property type="entry name" value="VOC"/>
    <property type="match status" value="2"/>
</dbReference>
<dbReference type="InterPro" id="IPR029068">
    <property type="entry name" value="Glyas_Bleomycin-R_OHBP_Dase"/>
</dbReference>
<reference evidence="3" key="1">
    <citation type="journal article" date="2019" name="Int. J. Syst. Evol. Microbiol.">
        <title>The Global Catalogue of Microorganisms (GCM) 10K type strain sequencing project: providing services to taxonomists for standard genome sequencing and annotation.</title>
        <authorList>
            <consortium name="The Broad Institute Genomics Platform"/>
            <consortium name="The Broad Institute Genome Sequencing Center for Infectious Disease"/>
            <person name="Wu L."/>
            <person name="Ma J."/>
        </authorList>
    </citation>
    <scope>NUCLEOTIDE SEQUENCE [LARGE SCALE GENOMIC DNA]</scope>
    <source>
        <strain evidence="3">KCTC 42501</strain>
    </source>
</reference>
<gene>
    <name evidence="2" type="ORF">ACFOPI_13925</name>
</gene>
<dbReference type="PANTHER" id="PTHR36503">
    <property type="entry name" value="BLR2520 PROTEIN"/>
    <property type="match status" value="1"/>
</dbReference>
<dbReference type="InterPro" id="IPR037523">
    <property type="entry name" value="VOC_core"/>
</dbReference>
<feature type="domain" description="VOC" evidence="1">
    <location>
        <begin position="8"/>
        <end position="122"/>
    </location>
</feature>
<dbReference type="RefSeq" id="WP_382174745.1">
    <property type="nucleotide sequence ID" value="NZ_JBHRXX010000005.1"/>
</dbReference>
<dbReference type="Gene3D" id="3.10.180.10">
    <property type="entry name" value="2,3-Dihydroxybiphenyl 1,2-Dioxygenase, domain 1"/>
    <property type="match status" value="2"/>
</dbReference>
<sequence length="301" mass="33195">MNTSFIESLRSVALFTPDLVKATRFYTEVWRLDVVEARDDAVYLRATGDAHHVLSLHRGAQAGLRDVTFRARSEDALRHIAQAAVDAGGTVLRAFAPVDEPGGGVGVTVRDPDGRVLRVVHGDARHTDAREETDHPIRLAHVVLNSRDVPSSQAFFERALGCQLSDRTRIMAFMNVNRDHHSIALGDADNNALNHIAFLMPDIDSVMRGGGRMRDAGYAIEWGPGRHGPGNNAFNYFIGPDGVVIEYTAEVEQIDDSYRVGSPSDWVWPPGRIDRWGISAPPSASLKQAQRSIHFIQENQT</sequence>
<dbReference type="EMBL" id="JBHRXX010000005">
    <property type="protein sequence ID" value="MFC3684698.1"/>
    <property type="molecule type" value="Genomic_DNA"/>
</dbReference>
<feature type="domain" description="VOC" evidence="1">
    <location>
        <begin position="138"/>
        <end position="250"/>
    </location>
</feature>